<keyword evidence="2" id="KW-1185">Reference proteome</keyword>
<sequence>QPPVSIHPRLLRSSLVALADSSCPLTELMERPGVGGGDNLKLRKTLECCFQKQQSALPPTCPPLTQDLCPGEMPKFTKKEVLDIPSLVSQPPALPLTSTCSSSRPRTVLVMF</sequence>
<evidence type="ECO:0000313" key="1">
    <source>
        <dbReference type="Ensembl" id="ENSGALP00010013691.1"/>
    </source>
</evidence>
<reference evidence="1" key="1">
    <citation type="submission" date="2020-11" db="EMBL/GenBank/DDBJ databases">
        <title>Gallus gallus (Chicken) genome, bGalGal1, GRCg7b, maternal haplotype autosomes + Z &amp; W.</title>
        <authorList>
            <person name="Warren W."/>
            <person name="Formenti G."/>
            <person name="Fedrigo O."/>
            <person name="Haase B."/>
            <person name="Mountcastle J."/>
            <person name="Balacco J."/>
            <person name="Tracey A."/>
            <person name="Schneider V."/>
            <person name="Okimoto R."/>
            <person name="Cheng H."/>
            <person name="Hawken R."/>
            <person name="Howe K."/>
            <person name="Jarvis E.D."/>
        </authorList>
    </citation>
    <scope>NUCLEOTIDE SEQUENCE [LARGE SCALE GENOMIC DNA]</scope>
    <source>
        <strain evidence="1">Broiler</strain>
    </source>
</reference>
<reference evidence="1" key="3">
    <citation type="submission" date="2025-09" db="UniProtKB">
        <authorList>
            <consortium name="Ensembl"/>
        </authorList>
    </citation>
    <scope>IDENTIFICATION</scope>
    <source>
        <strain evidence="1">broiler</strain>
    </source>
</reference>
<dbReference type="Ensembl" id="ENSGALT00010024009.1">
    <property type="protein sequence ID" value="ENSGALP00010013691.1"/>
    <property type="gene ID" value="ENSGALG00010010113.1"/>
</dbReference>
<name>A0A8V0YCL7_CHICK</name>
<protein>
    <submittedName>
        <fullName evidence="1">Uncharacterized protein</fullName>
    </submittedName>
</protein>
<accession>A0A8V0YCL7</accession>
<reference evidence="1" key="2">
    <citation type="submission" date="2025-08" db="UniProtKB">
        <authorList>
            <consortium name="Ensembl"/>
        </authorList>
    </citation>
    <scope>IDENTIFICATION</scope>
    <source>
        <strain evidence="1">broiler</strain>
    </source>
</reference>
<dbReference type="Proteomes" id="UP000000539">
    <property type="component" value="Chromosome 8"/>
</dbReference>
<proteinExistence type="predicted"/>
<dbReference type="AlphaFoldDB" id="A0A8V0YCL7"/>
<evidence type="ECO:0000313" key="2">
    <source>
        <dbReference type="Proteomes" id="UP000000539"/>
    </source>
</evidence>
<organism evidence="1 2">
    <name type="scientific">Gallus gallus</name>
    <name type="common">Chicken</name>
    <dbReference type="NCBI Taxonomy" id="9031"/>
    <lineage>
        <taxon>Eukaryota</taxon>
        <taxon>Metazoa</taxon>
        <taxon>Chordata</taxon>
        <taxon>Craniata</taxon>
        <taxon>Vertebrata</taxon>
        <taxon>Euteleostomi</taxon>
        <taxon>Archelosauria</taxon>
        <taxon>Archosauria</taxon>
        <taxon>Dinosauria</taxon>
        <taxon>Saurischia</taxon>
        <taxon>Theropoda</taxon>
        <taxon>Coelurosauria</taxon>
        <taxon>Aves</taxon>
        <taxon>Neognathae</taxon>
        <taxon>Galloanserae</taxon>
        <taxon>Galliformes</taxon>
        <taxon>Phasianidae</taxon>
        <taxon>Phasianinae</taxon>
        <taxon>Gallus</taxon>
    </lineage>
</organism>